<evidence type="ECO:0008006" key="5">
    <source>
        <dbReference type="Google" id="ProtNLM"/>
    </source>
</evidence>
<evidence type="ECO:0000313" key="4">
    <source>
        <dbReference type="Proteomes" id="UP000078492"/>
    </source>
</evidence>
<dbReference type="EMBL" id="KQ980737">
    <property type="protein sequence ID" value="KYN13737.1"/>
    <property type="molecule type" value="Genomic_DNA"/>
</dbReference>
<evidence type="ECO:0000259" key="1">
    <source>
        <dbReference type="Pfam" id="PF13404"/>
    </source>
</evidence>
<name>A0A151IZ10_9HYME</name>
<feature type="non-terminal residue" evidence="3">
    <location>
        <position position="1"/>
    </location>
</feature>
<dbReference type="InterPro" id="IPR032135">
    <property type="entry name" value="DUF4817"/>
</dbReference>
<dbReference type="Pfam" id="PF16087">
    <property type="entry name" value="DUF4817"/>
    <property type="match status" value="1"/>
</dbReference>
<dbReference type="Proteomes" id="UP000078492">
    <property type="component" value="Unassembled WGS sequence"/>
</dbReference>
<evidence type="ECO:0000313" key="3">
    <source>
        <dbReference type="EMBL" id="KYN13737.1"/>
    </source>
</evidence>
<feature type="domain" description="DUF4817" evidence="2">
    <location>
        <begin position="2"/>
        <end position="35"/>
    </location>
</feature>
<dbReference type="PANTHER" id="PTHR47326:SF1">
    <property type="entry name" value="HTH PSQ-TYPE DOMAIN-CONTAINING PROTEIN"/>
    <property type="match status" value="1"/>
</dbReference>
<sequence>IAARLYAERFPARERHPDANVISRCVQRFQETGSVLRTRQYDRRLLIRVEDEERILEAFEENPRNSIRRVAHALGLSQHAVHSTLRRNGLYPYHFQRVQQLLARDEEPRICLGYSNFLRETKSRASAFVKVFVLFL</sequence>
<dbReference type="GO" id="GO:0043565">
    <property type="term" value="F:sequence-specific DNA binding"/>
    <property type="evidence" value="ECO:0007669"/>
    <property type="project" value="InterPro"/>
</dbReference>
<reference evidence="3 4" key="1">
    <citation type="submission" date="2015-09" db="EMBL/GenBank/DDBJ databases">
        <title>Trachymyrmex cornetzi WGS genome.</title>
        <authorList>
            <person name="Nygaard S."/>
            <person name="Hu H."/>
            <person name="Boomsma J."/>
            <person name="Zhang G."/>
        </authorList>
    </citation>
    <scope>NUCLEOTIDE SEQUENCE [LARGE SCALE GENOMIC DNA]</scope>
    <source>
        <strain evidence="3">Tcor2-1</strain>
        <tissue evidence="3">Whole body</tissue>
    </source>
</reference>
<accession>A0A151IZ10</accession>
<gene>
    <name evidence="3" type="ORF">ALC57_14066</name>
</gene>
<dbReference type="PANTHER" id="PTHR47326">
    <property type="entry name" value="TRANSPOSABLE ELEMENT TC3 TRANSPOSASE-LIKE PROTEIN"/>
    <property type="match status" value="1"/>
</dbReference>
<dbReference type="AlphaFoldDB" id="A0A151IZ10"/>
<evidence type="ECO:0000259" key="2">
    <source>
        <dbReference type="Pfam" id="PF16087"/>
    </source>
</evidence>
<keyword evidence="4" id="KW-1185">Reference proteome</keyword>
<dbReference type="STRING" id="471704.A0A151IZ10"/>
<dbReference type="Pfam" id="PF13404">
    <property type="entry name" value="HTH_AsnC-type"/>
    <property type="match status" value="1"/>
</dbReference>
<protein>
    <recommendedName>
        <fullName evidence="5">DUF4817 domain-containing protein</fullName>
    </recommendedName>
</protein>
<organism evidence="3 4">
    <name type="scientific">Trachymyrmex cornetzi</name>
    <dbReference type="NCBI Taxonomy" id="471704"/>
    <lineage>
        <taxon>Eukaryota</taxon>
        <taxon>Metazoa</taxon>
        <taxon>Ecdysozoa</taxon>
        <taxon>Arthropoda</taxon>
        <taxon>Hexapoda</taxon>
        <taxon>Insecta</taxon>
        <taxon>Pterygota</taxon>
        <taxon>Neoptera</taxon>
        <taxon>Endopterygota</taxon>
        <taxon>Hymenoptera</taxon>
        <taxon>Apocrita</taxon>
        <taxon>Aculeata</taxon>
        <taxon>Formicoidea</taxon>
        <taxon>Formicidae</taxon>
        <taxon>Myrmicinae</taxon>
        <taxon>Trachymyrmex</taxon>
    </lineage>
</organism>
<proteinExistence type="predicted"/>
<dbReference type="InterPro" id="IPR000485">
    <property type="entry name" value="AsnC-type_HTH_dom"/>
</dbReference>
<feature type="domain" description="HTH asnC-type" evidence="1">
    <location>
        <begin position="54"/>
        <end position="87"/>
    </location>
</feature>